<protein>
    <submittedName>
        <fullName evidence="1">Uncharacterized protein</fullName>
    </submittedName>
</protein>
<evidence type="ECO:0000313" key="2">
    <source>
        <dbReference type="Proteomes" id="UP000828390"/>
    </source>
</evidence>
<name>A0A9D4ND92_DREPO</name>
<dbReference type="Proteomes" id="UP000828390">
    <property type="component" value="Unassembled WGS sequence"/>
</dbReference>
<evidence type="ECO:0000313" key="1">
    <source>
        <dbReference type="EMBL" id="KAH3892196.1"/>
    </source>
</evidence>
<reference evidence="1" key="1">
    <citation type="journal article" date="2019" name="bioRxiv">
        <title>The Genome of the Zebra Mussel, Dreissena polymorpha: A Resource for Invasive Species Research.</title>
        <authorList>
            <person name="McCartney M.A."/>
            <person name="Auch B."/>
            <person name="Kono T."/>
            <person name="Mallez S."/>
            <person name="Zhang Y."/>
            <person name="Obille A."/>
            <person name="Becker A."/>
            <person name="Abrahante J.E."/>
            <person name="Garbe J."/>
            <person name="Badalamenti J.P."/>
            <person name="Herman A."/>
            <person name="Mangelson H."/>
            <person name="Liachko I."/>
            <person name="Sullivan S."/>
            <person name="Sone E.D."/>
            <person name="Koren S."/>
            <person name="Silverstein K.A.T."/>
            <person name="Beckman K.B."/>
            <person name="Gohl D.M."/>
        </authorList>
    </citation>
    <scope>NUCLEOTIDE SEQUENCE</scope>
    <source>
        <strain evidence="1">Duluth1</strain>
        <tissue evidence="1">Whole animal</tissue>
    </source>
</reference>
<keyword evidence="2" id="KW-1185">Reference proteome</keyword>
<proteinExistence type="predicted"/>
<organism evidence="1 2">
    <name type="scientific">Dreissena polymorpha</name>
    <name type="common">Zebra mussel</name>
    <name type="synonym">Mytilus polymorpha</name>
    <dbReference type="NCBI Taxonomy" id="45954"/>
    <lineage>
        <taxon>Eukaryota</taxon>
        <taxon>Metazoa</taxon>
        <taxon>Spiralia</taxon>
        <taxon>Lophotrochozoa</taxon>
        <taxon>Mollusca</taxon>
        <taxon>Bivalvia</taxon>
        <taxon>Autobranchia</taxon>
        <taxon>Heteroconchia</taxon>
        <taxon>Euheterodonta</taxon>
        <taxon>Imparidentia</taxon>
        <taxon>Neoheterodontei</taxon>
        <taxon>Myida</taxon>
        <taxon>Dreissenoidea</taxon>
        <taxon>Dreissenidae</taxon>
        <taxon>Dreissena</taxon>
    </lineage>
</organism>
<accession>A0A9D4ND92</accession>
<reference evidence="1" key="2">
    <citation type="submission" date="2020-11" db="EMBL/GenBank/DDBJ databases">
        <authorList>
            <person name="McCartney M.A."/>
            <person name="Auch B."/>
            <person name="Kono T."/>
            <person name="Mallez S."/>
            <person name="Becker A."/>
            <person name="Gohl D.M."/>
            <person name="Silverstein K.A.T."/>
            <person name="Koren S."/>
            <person name="Bechman K.B."/>
            <person name="Herman A."/>
            <person name="Abrahante J.E."/>
            <person name="Garbe J."/>
        </authorList>
    </citation>
    <scope>NUCLEOTIDE SEQUENCE</scope>
    <source>
        <strain evidence="1">Duluth1</strain>
        <tissue evidence="1">Whole animal</tissue>
    </source>
</reference>
<sequence>MVNTFPRLEGFTMDDTRDIEVMSAACYIERCIEVNGVINPCYIESDDKSEVSAAFYIEVKVSVLHRNESCVACCIQTCVKQVMCDARYIEVSAAYYKEASGGCDIEVKGVGVLHRKVNKECYINCYIDRVKCAKQVSGSCDKVCCRLYRKVSEVSRACDIEEWCALYRKESVSCPRGINVMVRVTTNASFIEVSDACSIEVKVSAACYIEVWFVVDRTTDLRTSKLTPPASYSTSNRTALTSGIYRLQHGKILSEIASSFDVARKKKPSMQTRPTFINFLKEGGSAPYNNRSTNSGTLALASD</sequence>
<dbReference type="EMBL" id="JAIWYP010000001">
    <property type="protein sequence ID" value="KAH3892196.1"/>
    <property type="molecule type" value="Genomic_DNA"/>
</dbReference>
<gene>
    <name evidence="1" type="ORF">DPMN_016310</name>
</gene>
<dbReference type="AlphaFoldDB" id="A0A9D4ND92"/>
<comment type="caution">
    <text evidence="1">The sequence shown here is derived from an EMBL/GenBank/DDBJ whole genome shotgun (WGS) entry which is preliminary data.</text>
</comment>